<dbReference type="Proteomes" id="UP001220962">
    <property type="component" value="Chromosome"/>
</dbReference>
<dbReference type="InterPro" id="IPR036785">
    <property type="entry name" value="YkyA-like_sf"/>
</dbReference>
<dbReference type="EMBL" id="CP118101">
    <property type="protein sequence ID" value="WDH83537.1"/>
    <property type="molecule type" value="Genomic_DNA"/>
</dbReference>
<name>A0AAX3N1X3_9BACL</name>
<dbReference type="Pfam" id="PF10368">
    <property type="entry name" value="YkyA"/>
    <property type="match status" value="1"/>
</dbReference>
<accession>A0AAX3N1X3</accession>
<gene>
    <name evidence="1" type="ORF">PUW23_04645</name>
</gene>
<dbReference type="Gene3D" id="1.20.120.570">
    <property type="entry name" value="YkyA-like"/>
    <property type="match status" value="1"/>
</dbReference>
<protein>
    <submittedName>
        <fullName evidence="1">YkyA family protein</fullName>
    </submittedName>
</protein>
<evidence type="ECO:0000313" key="2">
    <source>
        <dbReference type="Proteomes" id="UP001220962"/>
    </source>
</evidence>
<proteinExistence type="predicted"/>
<dbReference type="RefSeq" id="WP_047914386.1">
    <property type="nucleotide sequence ID" value="NZ_CP118101.1"/>
</dbReference>
<dbReference type="SUPFAM" id="SSF140423">
    <property type="entry name" value="MW0975(SA0943)-like"/>
    <property type="match status" value="1"/>
</dbReference>
<reference evidence="1" key="1">
    <citation type="submission" date="2023-02" db="EMBL/GenBank/DDBJ databases">
        <title>Pathogen: clinical or host-associated sample.</title>
        <authorList>
            <person name="Hergert J."/>
            <person name="Casey R."/>
            <person name="Wagner J."/>
            <person name="Young E.L."/>
            <person name="Oakeson K.F."/>
        </authorList>
    </citation>
    <scope>NUCLEOTIDE SEQUENCE</scope>
    <source>
        <strain evidence="1">2022CK-00830</strain>
    </source>
</reference>
<evidence type="ECO:0000313" key="1">
    <source>
        <dbReference type="EMBL" id="WDH83537.1"/>
    </source>
</evidence>
<dbReference type="PROSITE" id="PS51257">
    <property type="entry name" value="PROKAR_LIPOPROTEIN"/>
    <property type="match status" value="1"/>
</dbReference>
<dbReference type="InterPro" id="IPR019454">
    <property type="entry name" value="Lipoprot_YkyA-like"/>
</dbReference>
<sequence length="221" mass="25584">MVRGSIRKFVVFFVSIIILTACSKEEAVNMVHAIETTVQTENQMHSNLNQLALLEEEDMVLYEAILDQGREDNKELAELLGQARIHVKERNELLHASRTIMDAAKIESERWEEELSAYRNSKVSEEMSLRAEELWADYQERQHIFDQLYTQYESALQIETELYALLEEKGSLLSITELKAKVAERNLVFAEVNEMKNKFNEATKAFNDKHQAFVAEIKALL</sequence>
<organism evidence="1 2">
    <name type="scientific">Paenibacillus urinalis</name>
    <dbReference type="NCBI Taxonomy" id="521520"/>
    <lineage>
        <taxon>Bacteria</taxon>
        <taxon>Bacillati</taxon>
        <taxon>Bacillota</taxon>
        <taxon>Bacilli</taxon>
        <taxon>Bacillales</taxon>
        <taxon>Paenibacillaceae</taxon>
        <taxon>Paenibacillus</taxon>
    </lineage>
</organism>
<dbReference type="AlphaFoldDB" id="A0AAX3N1X3"/>